<protein>
    <submittedName>
        <fullName evidence="1">Uncharacterized protein</fullName>
    </submittedName>
</protein>
<proteinExistence type="predicted"/>
<evidence type="ECO:0000313" key="1">
    <source>
        <dbReference type="EMBL" id="ALH99959.1"/>
    </source>
</evidence>
<reference evidence="1 2" key="2">
    <citation type="journal article" date="2018" name="Nature">
        <title>Mutant phenotypes for thousands of bacterial genes of unknown function.</title>
        <authorList>
            <person name="Price M.N."/>
            <person name="Wetmore K.M."/>
            <person name="Waters R.J."/>
            <person name="Callaghan M."/>
            <person name="Ray J."/>
            <person name="Liu H."/>
            <person name="Kuehl J.V."/>
            <person name="Melnyk R.A."/>
            <person name="Lamson J.S."/>
            <person name="Suh Y."/>
            <person name="Carlson H.K."/>
            <person name="Esquivel Z."/>
            <person name="Sadeeshkumar H."/>
            <person name="Chakraborty R."/>
            <person name="Zane G.M."/>
            <person name="Rubin B.E."/>
            <person name="Wall J.D."/>
            <person name="Visel A."/>
            <person name="Bristow J."/>
            <person name="Blow M.J."/>
            <person name="Arkin A.P."/>
            <person name="Deutschbauer A.M."/>
        </authorList>
    </citation>
    <scope>NUCLEOTIDE SEQUENCE [LARGE SCALE GENOMIC DNA]</scope>
    <source>
        <strain evidence="1 2">FW300-N2E3</strain>
    </source>
</reference>
<organism evidence="1 2">
    <name type="scientific">Pseudomonas fluorescens</name>
    <dbReference type="NCBI Taxonomy" id="294"/>
    <lineage>
        <taxon>Bacteria</taxon>
        <taxon>Pseudomonadati</taxon>
        <taxon>Pseudomonadota</taxon>
        <taxon>Gammaproteobacteria</taxon>
        <taxon>Pseudomonadales</taxon>
        <taxon>Pseudomonadaceae</taxon>
        <taxon>Pseudomonas</taxon>
    </lineage>
</organism>
<name>A0A0N9WEA4_PSEFL</name>
<accession>A0A0N9WEA4</accession>
<dbReference type="RefSeq" id="WP_054593527.1">
    <property type="nucleotide sequence ID" value="NZ_CP012830.1"/>
</dbReference>
<gene>
    <name evidence="1" type="ORF">AO353_02450</name>
</gene>
<dbReference type="Proteomes" id="UP000066487">
    <property type="component" value="Chromosome"/>
</dbReference>
<dbReference type="AlphaFoldDB" id="A0A0N9WEA4"/>
<reference evidence="2" key="1">
    <citation type="submission" date="2015-09" db="EMBL/GenBank/DDBJ databases">
        <title>Whole genome sequence of Pseudomonas fluorescens FW300-N2E3.</title>
        <authorList>
            <person name="Ray J."/>
            <person name="Melnyk R."/>
            <person name="Deutschbauer A."/>
        </authorList>
    </citation>
    <scope>NUCLEOTIDE SEQUENCE [LARGE SCALE GENOMIC DNA]</scope>
    <source>
        <strain evidence="2">FW300-N2E3</strain>
    </source>
</reference>
<sequence>MSNVDLALVISIGGIVEEEVVLLVNGTVVKCFASYCPRNIVLGGSYEVELDMVIPDSDFIALAQETDVMVERVDDGFSCVLYGYLDGGIFRSFVDFSDQDIHYEYPSFNEQFVRIKVDRIDVAF</sequence>
<dbReference type="EMBL" id="CP012830">
    <property type="protein sequence ID" value="ALH99959.1"/>
    <property type="molecule type" value="Genomic_DNA"/>
</dbReference>
<dbReference type="OrthoDB" id="5879783at2"/>
<evidence type="ECO:0000313" key="2">
    <source>
        <dbReference type="Proteomes" id="UP000066487"/>
    </source>
</evidence>